<dbReference type="OrthoDB" id="331146at2"/>
<evidence type="ECO:0000313" key="1">
    <source>
        <dbReference type="EMBL" id="AOP33203.1"/>
    </source>
</evidence>
<dbReference type="RefSeq" id="WP_069606444.1">
    <property type="nucleotide sequence ID" value="NZ_CP015217.1"/>
</dbReference>
<dbReference type="AlphaFoldDB" id="A0A1D7UUI6"/>
<evidence type="ECO:0008006" key="3">
    <source>
        <dbReference type="Google" id="ProtNLM"/>
    </source>
</evidence>
<proteinExistence type="predicted"/>
<dbReference type="Gene3D" id="1.20.1290.10">
    <property type="entry name" value="AhpD-like"/>
    <property type="match status" value="1"/>
</dbReference>
<reference evidence="1 2" key="1">
    <citation type="submission" date="2016-04" db="EMBL/GenBank/DDBJ databases">
        <title>Complete genome seqeunce of Leptospira alstonii serovar Room22.</title>
        <authorList>
            <person name="Nally J.E."/>
            <person name="Bayles D.O."/>
            <person name="Hurley D."/>
            <person name="Fanning S."/>
            <person name="McMahon B.J."/>
            <person name="Arent Z."/>
        </authorList>
    </citation>
    <scope>NUCLEOTIDE SEQUENCE [LARGE SCALE GENOMIC DNA]</scope>
    <source>
        <strain evidence="1 2">GWTS #1</strain>
    </source>
</reference>
<name>A0A1D7UUI6_9LEPT</name>
<evidence type="ECO:0000313" key="2">
    <source>
        <dbReference type="Proteomes" id="UP000094197"/>
    </source>
</evidence>
<dbReference type="Proteomes" id="UP000094197">
    <property type="component" value="Chromosome 1"/>
</dbReference>
<organism evidence="1 2">
    <name type="scientific">Leptospira tipperaryensis</name>
    <dbReference type="NCBI Taxonomy" id="2564040"/>
    <lineage>
        <taxon>Bacteria</taxon>
        <taxon>Pseudomonadati</taxon>
        <taxon>Spirochaetota</taxon>
        <taxon>Spirochaetia</taxon>
        <taxon>Leptospirales</taxon>
        <taxon>Leptospiraceae</taxon>
        <taxon>Leptospira</taxon>
    </lineage>
</organism>
<protein>
    <recommendedName>
        <fullName evidence="3">Carboxymuconolactone decarboxylase-like domain-containing protein</fullName>
    </recommendedName>
</protein>
<sequence>MPRLEPIDRPDTLLMKIVYWLSKRIYGKVLAVFNVLYVRSSPLLFVATKIISIEKKLSLAFETKFQIRSFISYQNKCEYCSNLAEYTAKKENIEFKKIKELMNFRNSKLFSNKEKALFEYLEEICFTRFVKDQTFNELKNHFTEKEIVEITWLSATEHYFNLLAEPLGMKSDELKI</sequence>
<dbReference type="EMBL" id="CP015217">
    <property type="protein sequence ID" value="AOP33203.1"/>
    <property type="molecule type" value="Genomic_DNA"/>
</dbReference>
<dbReference type="PANTHER" id="PTHR34846">
    <property type="entry name" value="4-CARBOXYMUCONOLACTONE DECARBOXYLASE FAMILY PROTEIN (AFU_ORTHOLOGUE AFUA_6G11590)"/>
    <property type="match status" value="1"/>
</dbReference>
<gene>
    <name evidence="1" type="ORF">A0128_04635</name>
</gene>
<dbReference type="InterPro" id="IPR029032">
    <property type="entry name" value="AhpD-like"/>
</dbReference>
<keyword evidence="2" id="KW-1185">Reference proteome</keyword>
<dbReference type="PANTHER" id="PTHR34846:SF10">
    <property type="entry name" value="CYTOPLASMIC PROTEIN"/>
    <property type="match status" value="1"/>
</dbReference>
<dbReference type="SUPFAM" id="SSF69118">
    <property type="entry name" value="AhpD-like"/>
    <property type="match status" value="1"/>
</dbReference>
<dbReference type="KEGG" id="laj:A0128_04635"/>
<accession>A0A1D7UUI6</accession>